<evidence type="ECO:0000313" key="1">
    <source>
        <dbReference type="EMBL" id="CAN76200.1"/>
    </source>
</evidence>
<organism evidence="1">
    <name type="scientific">Vitis vinifera</name>
    <name type="common">Grape</name>
    <dbReference type="NCBI Taxonomy" id="29760"/>
    <lineage>
        <taxon>Eukaryota</taxon>
        <taxon>Viridiplantae</taxon>
        <taxon>Streptophyta</taxon>
        <taxon>Embryophyta</taxon>
        <taxon>Tracheophyta</taxon>
        <taxon>Spermatophyta</taxon>
        <taxon>Magnoliopsida</taxon>
        <taxon>eudicotyledons</taxon>
        <taxon>Gunneridae</taxon>
        <taxon>Pentapetalae</taxon>
        <taxon>rosids</taxon>
        <taxon>Vitales</taxon>
        <taxon>Vitaceae</taxon>
        <taxon>Viteae</taxon>
        <taxon>Vitis</taxon>
    </lineage>
</organism>
<name>A5AYR2_VITVI</name>
<dbReference type="AlphaFoldDB" id="A5AYR2"/>
<protein>
    <submittedName>
        <fullName evidence="1">Uncharacterized protein</fullName>
    </submittedName>
</protein>
<sequence>MEKYGSEMTNGGLEVQDGTGRACWKKHSTRKWATCPHTPAHGIQAAREKWRVGGFLAPFFEKSCRSHLCATDDAVRVGKYRRKKKSPENIVGKMLTVIRVF</sequence>
<accession>A5AYR2</accession>
<proteinExistence type="predicted"/>
<dbReference type="EMBL" id="AM440496">
    <property type="protein sequence ID" value="CAN76200.1"/>
    <property type="molecule type" value="Genomic_DNA"/>
</dbReference>
<reference evidence="1" key="1">
    <citation type="journal article" date="2007" name="PLoS ONE">
        <title>The first genome sequence of an elite grapevine cultivar (Pinot noir Vitis vinifera L.): coping with a highly heterozygous genome.</title>
        <authorList>
            <person name="Velasco R."/>
            <person name="Zharkikh A."/>
            <person name="Troggio M."/>
            <person name="Cartwright D.A."/>
            <person name="Cestaro A."/>
            <person name="Pruss D."/>
            <person name="Pindo M."/>
            <person name="FitzGerald L.M."/>
            <person name="Vezzulli S."/>
            <person name="Reid J."/>
            <person name="Malacarne G."/>
            <person name="Iliev D."/>
            <person name="Coppola G."/>
            <person name="Wardell B."/>
            <person name="Micheletti D."/>
            <person name="Macalma T."/>
            <person name="Facci M."/>
            <person name="Mitchell J.T."/>
            <person name="Perazzolli M."/>
            <person name="Eldredge G."/>
            <person name="Gatto P."/>
            <person name="Oyzerski R."/>
            <person name="Moretto M."/>
            <person name="Gutin N."/>
            <person name="Stefanini M."/>
            <person name="Chen Y."/>
            <person name="Segala C."/>
            <person name="Davenport C."/>
            <person name="Dematte L."/>
            <person name="Mraz A."/>
            <person name="Battilana J."/>
            <person name="Stormo K."/>
            <person name="Costa F."/>
            <person name="Tao Q."/>
            <person name="Si-Ammour A."/>
            <person name="Harkins T."/>
            <person name="Lackey A."/>
            <person name="Perbost C."/>
            <person name="Taillon B."/>
            <person name="Stella A."/>
            <person name="Solovyev V."/>
            <person name="Fawcett J.A."/>
            <person name="Sterck L."/>
            <person name="Vandepoele K."/>
            <person name="Grando S.M."/>
            <person name="Toppo S."/>
            <person name="Moser C."/>
            <person name="Lanchbury J."/>
            <person name="Bogden R."/>
            <person name="Skolnick M."/>
            <person name="Sgaramella V."/>
            <person name="Bhatnagar S.K."/>
            <person name="Fontana P."/>
            <person name="Gutin A."/>
            <person name="Van de Peer Y."/>
            <person name="Salamini F."/>
            <person name="Viola R."/>
        </authorList>
    </citation>
    <scope>NUCLEOTIDE SEQUENCE</scope>
</reference>
<gene>
    <name evidence="1" type="ORF">VITISV_032533</name>
</gene>